<dbReference type="RefSeq" id="WP_158403586.1">
    <property type="nucleotide sequence ID" value="NZ_CP181368.1"/>
</dbReference>
<comment type="caution">
    <text evidence="1">The sequence shown here is derived from an EMBL/GenBank/DDBJ whole genome shotgun (WGS) entry which is preliminary data.</text>
</comment>
<sequence length="261" mass="30725">MKFCNFLLRVDGIREASLEDMKDVVAKGNHIFRPQKQKYLYSIDMDIIEERFFWMASDYDDAVRFRDYVINKKTGEKMPNPRSKEQVEPRQQFFACYDAQKHFLYMNDYNKKGFVEQYLSDTLQKEFRISNIYTSLDDFCKNIKTIRGFQYTQVDNVFSRGGTLFSQVGNIWGQDLPSKLQLKISYGDLPIHGGGKGLVDRICRHREEFEDVVIIGCDESGIEQTFDFSSVLKHFLIQPTKDENEHFEPDEVRELLLAKLR</sequence>
<organism evidence="1 2">
    <name type="scientific">Faecalibacterium prausnitzii</name>
    <dbReference type="NCBI Taxonomy" id="853"/>
    <lineage>
        <taxon>Bacteria</taxon>
        <taxon>Bacillati</taxon>
        <taxon>Bacillota</taxon>
        <taxon>Clostridia</taxon>
        <taxon>Eubacteriales</taxon>
        <taxon>Oscillospiraceae</taxon>
        <taxon>Faecalibacterium</taxon>
    </lineage>
</organism>
<protein>
    <submittedName>
        <fullName evidence="1">Uncharacterized protein</fullName>
    </submittedName>
</protein>
<accession>A0A3E2U217</accession>
<dbReference type="EMBL" id="QVER01000014">
    <property type="protein sequence ID" value="RGB90150.1"/>
    <property type="molecule type" value="Genomic_DNA"/>
</dbReference>
<gene>
    <name evidence="1" type="ORF">DWZ46_11030</name>
</gene>
<proteinExistence type="predicted"/>
<dbReference type="Proteomes" id="UP000260991">
    <property type="component" value="Unassembled WGS sequence"/>
</dbReference>
<name>A0A3E2U217_9FIRM</name>
<dbReference type="AlphaFoldDB" id="A0A3E2U217"/>
<reference evidence="1 2" key="1">
    <citation type="submission" date="2018-08" db="EMBL/GenBank/DDBJ databases">
        <title>A genome reference for cultivated species of the human gut microbiota.</title>
        <authorList>
            <person name="Zou Y."/>
            <person name="Xue W."/>
            <person name="Luo G."/>
        </authorList>
    </citation>
    <scope>NUCLEOTIDE SEQUENCE [LARGE SCALE GENOMIC DNA]</scope>
    <source>
        <strain evidence="1 2">AF32-8AC</strain>
    </source>
</reference>
<evidence type="ECO:0000313" key="2">
    <source>
        <dbReference type="Proteomes" id="UP000260991"/>
    </source>
</evidence>
<evidence type="ECO:0000313" key="1">
    <source>
        <dbReference type="EMBL" id="RGB90150.1"/>
    </source>
</evidence>